<keyword evidence="2" id="KW-1185">Reference proteome</keyword>
<sequence>MSVHRYIYTNALLANYNHLPVAGHWWLLLSHPSIESSRRNLDYSQVLYQN</sequence>
<dbReference type="AlphaFoldDB" id="A0A9K3HCT4"/>
<name>A0A9K3HCT4_HELAN</name>
<proteinExistence type="predicted"/>
<reference evidence="1" key="2">
    <citation type="submission" date="2020-06" db="EMBL/GenBank/DDBJ databases">
        <title>Helianthus annuus Genome sequencing and assembly Release 2.</title>
        <authorList>
            <person name="Gouzy J."/>
            <person name="Langlade N."/>
            <person name="Munos S."/>
        </authorList>
    </citation>
    <scope>NUCLEOTIDE SEQUENCE</scope>
    <source>
        <tissue evidence="1">Leaves</tissue>
    </source>
</reference>
<gene>
    <name evidence="1" type="ORF">HanXRQr2_Chr13g0591991</name>
</gene>
<accession>A0A9K3HCT4</accession>
<dbReference type="Proteomes" id="UP000215914">
    <property type="component" value="Unassembled WGS sequence"/>
</dbReference>
<protein>
    <submittedName>
        <fullName evidence="1">Uncharacterized protein</fullName>
    </submittedName>
</protein>
<dbReference type="EMBL" id="MNCJ02000328">
    <property type="protein sequence ID" value="KAF5773739.1"/>
    <property type="molecule type" value="Genomic_DNA"/>
</dbReference>
<evidence type="ECO:0000313" key="1">
    <source>
        <dbReference type="EMBL" id="KAF5773739.1"/>
    </source>
</evidence>
<reference evidence="1" key="1">
    <citation type="journal article" date="2017" name="Nature">
        <title>The sunflower genome provides insights into oil metabolism, flowering and Asterid evolution.</title>
        <authorList>
            <person name="Badouin H."/>
            <person name="Gouzy J."/>
            <person name="Grassa C.J."/>
            <person name="Murat F."/>
            <person name="Staton S.E."/>
            <person name="Cottret L."/>
            <person name="Lelandais-Briere C."/>
            <person name="Owens G.L."/>
            <person name="Carrere S."/>
            <person name="Mayjonade B."/>
            <person name="Legrand L."/>
            <person name="Gill N."/>
            <person name="Kane N.C."/>
            <person name="Bowers J.E."/>
            <person name="Hubner S."/>
            <person name="Bellec A."/>
            <person name="Berard A."/>
            <person name="Berges H."/>
            <person name="Blanchet N."/>
            <person name="Boniface M.C."/>
            <person name="Brunel D."/>
            <person name="Catrice O."/>
            <person name="Chaidir N."/>
            <person name="Claudel C."/>
            <person name="Donnadieu C."/>
            <person name="Faraut T."/>
            <person name="Fievet G."/>
            <person name="Helmstetter N."/>
            <person name="King M."/>
            <person name="Knapp S.J."/>
            <person name="Lai Z."/>
            <person name="Le Paslier M.C."/>
            <person name="Lippi Y."/>
            <person name="Lorenzon L."/>
            <person name="Mandel J.R."/>
            <person name="Marage G."/>
            <person name="Marchand G."/>
            <person name="Marquand E."/>
            <person name="Bret-Mestries E."/>
            <person name="Morien E."/>
            <person name="Nambeesan S."/>
            <person name="Nguyen T."/>
            <person name="Pegot-Espagnet P."/>
            <person name="Pouilly N."/>
            <person name="Raftis F."/>
            <person name="Sallet E."/>
            <person name="Schiex T."/>
            <person name="Thomas J."/>
            <person name="Vandecasteele C."/>
            <person name="Vares D."/>
            <person name="Vear F."/>
            <person name="Vautrin S."/>
            <person name="Crespi M."/>
            <person name="Mangin B."/>
            <person name="Burke J.M."/>
            <person name="Salse J."/>
            <person name="Munos S."/>
            <person name="Vincourt P."/>
            <person name="Rieseberg L.H."/>
            <person name="Langlade N.B."/>
        </authorList>
    </citation>
    <scope>NUCLEOTIDE SEQUENCE</scope>
    <source>
        <tissue evidence="1">Leaves</tissue>
    </source>
</reference>
<evidence type="ECO:0000313" key="2">
    <source>
        <dbReference type="Proteomes" id="UP000215914"/>
    </source>
</evidence>
<dbReference type="Gramene" id="mRNA:HanXRQr2_Chr13g0591991">
    <property type="protein sequence ID" value="CDS:HanXRQr2_Chr13g0591991.1"/>
    <property type="gene ID" value="HanXRQr2_Chr13g0591991"/>
</dbReference>
<organism evidence="1 2">
    <name type="scientific">Helianthus annuus</name>
    <name type="common">Common sunflower</name>
    <dbReference type="NCBI Taxonomy" id="4232"/>
    <lineage>
        <taxon>Eukaryota</taxon>
        <taxon>Viridiplantae</taxon>
        <taxon>Streptophyta</taxon>
        <taxon>Embryophyta</taxon>
        <taxon>Tracheophyta</taxon>
        <taxon>Spermatophyta</taxon>
        <taxon>Magnoliopsida</taxon>
        <taxon>eudicotyledons</taxon>
        <taxon>Gunneridae</taxon>
        <taxon>Pentapetalae</taxon>
        <taxon>asterids</taxon>
        <taxon>campanulids</taxon>
        <taxon>Asterales</taxon>
        <taxon>Asteraceae</taxon>
        <taxon>Asteroideae</taxon>
        <taxon>Heliantheae alliance</taxon>
        <taxon>Heliantheae</taxon>
        <taxon>Helianthus</taxon>
    </lineage>
</organism>
<comment type="caution">
    <text evidence="1">The sequence shown here is derived from an EMBL/GenBank/DDBJ whole genome shotgun (WGS) entry which is preliminary data.</text>
</comment>